<comment type="caution">
    <text evidence="7">The sequence shown here is derived from an EMBL/GenBank/DDBJ whole genome shotgun (WGS) entry which is preliminary data.</text>
</comment>
<organism evidence="7 8">
    <name type="scientific">Actinoallomurus oryzae</name>
    <dbReference type="NCBI Taxonomy" id="502180"/>
    <lineage>
        <taxon>Bacteria</taxon>
        <taxon>Bacillati</taxon>
        <taxon>Actinomycetota</taxon>
        <taxon>Actinomycetes</taxon>
        <taxon>Streptosporangiales</taxon>
        <taxon>Thermomonosporaceae</taxon>
        <taxon>Actinoallomurus</taxon>
    </lineage>
</organism>
<proteinExistence type="inferred from homology"/>
<dbReference type="SUPFAM" id="SSF88659">
    <property type="entry name" value="Sigma3 and sigma4 domains of RNA polymerase sigma factors"/>
    <property type="match status" value="1"/>
</dbReference>
<dbReference type="InterPro" id="IPR007627">
    <property type="entry name" value="RNA_pol_sigma70_r2"/>
</dbReference>
<dbReference type="EMBL" id="BAABHF010000046">
    <property type="protein sequence ID" value="GAA4511385.1"/>
    <property type="molecule type" value="Genomic_DNA"/>
</dbReference>
<gene>
    <name evidence="7" type="ORF">GCM10023191_075380</name>
</gene>
<dbReference type="PANTHER" id="PTHR43133">
    <property type="entry name" value="RNA POLYMERASE ECF-TYPE SIGMA FACTO"/>
    <property type="match status" value="1"/>
</dbReference>
<dbReference type="Gene3D" id="1.10.10.10">
    <property type="entry name" value="Winged helix-like DNA-binding domain superfamily/Winged helix DNA-binding domain"/>
    <property type="match status" value="1"/>
</dbReference>
<dbReference type="Pfam" id="PF08281">
    <property type="entry name" value="Sigma70_r4_2"/>
    <property type="match status" value="1"/>
</dbReference>
<dbReference type="InterPro" id="IPR013325">
    <property type="entry name" value="RNA_pol_sigma_r2"/>
</dbReference>
<keyword evidence="3" id="KW-0731">Sigma factor</keyword>
<evidence type="ECO:0000259" key="5">
    <source>
        <dbReference type="Pfam" id="PF04542"/>
    </source>
</evidence>
<dbReference type="Proteomes" id="UP001500503">
    <property type="component" value="Unassembled WGS sequence"/>
</dbReference>
<keyword evidence="2" id="KW-0805">Transcription regulation</keyword>
<dbReference type="RefSeq" id="WP_345472169.1">
    <property type="nucleotide sequence ID" value="NZ_BAABHF010000046.1"/>
</dbReference>
<dbReference type="CDD" id="cd06171">
    <property type="entry name" value="Sigma70_r4"/>
    <property type="match status" value="1"/>
</dbReference>
<evidence type="ECO:0000256" key="1">
    <source>
        <dbReference type="ARBA" id="ARBA00010641"/>
    </source>
</evidence>
<dbReference type="NCBIfam" id="TIGR02937">
    <property type="entry name" value="sigma70-ECF"/>
    <property type="match status" value="1"/>
</dbReference>
<dbReference type="Gene3D" id="1.10.1740.10">
    <property type="match status" value="1"/>
</dbReference>
<dbReference type="InterPro" id="IPR013249">
    <property type="entry name" value="RNA_pol_sigma70_r4_t2"/>
</dbReference>
<keyword evidence="4" id="KW-0804">Transcription</keyword>
<evidence type="ECO:0000256" key="3">
    <source>
        <dbReference type="ARBA" id="ARBA00023082"/>
    </source>
</evidence>
<evidence type="ECO:0000259" key="6">
    <source>
        <dbReference type="Pfam" id="PF08281"/>
    </source>
</evidence>
<reference evidence="8" key="1">
    <citation type="journal article" date="2019" name="Int. J. Syst. Evol. Microbiol.">
        <title>The Global Catalogue of Microorganisms (GCM) 10K type strain sequencing project: providing services to taxonomists for standard genome sequencing and annotation.</title>
        <authorList>
            <consortium name="The Broad Institute Genomics Platform"/>
            <consortium name="The Broad Institute Genome Sequencing Center for Infectious Disease"/>
            <person name="Wu L."/>
            <person name="Ma J."/>
        </authorList>
    </citation>
    <scope>NUCLEOTIDE SEQUENCE [LARGE SCALE GENOMIC DNA]</scope>
    <source>
        <strain evidence="8">JCM 17933</strain>
    </source>
</reference>
<dbReference type="InterPro" id="IPR039425">
    <property type="entry name" value="RNA_pol_sigma-70-like"/>
</dbReference>
<evidence type="ECO:0000256" key="2">
    <source>
        <dbReference type="ARBA" id="ARBA00023015"/>
    </source>
</evidence>
<feature type="domain" description="RNA polymerase sigma factor 70 region 4 type 2" evidence="6">
    <location>
        <begin position="131"/>
        <end position="183"/>
    </location>
</feature>
<dbReference type="SUPFAM" id="SSF88946">
    <property type="entry name" value="Sigma2 domain of RNA polymerase sigma factors"/>
    <property type="match status" value="1"/>
</dbReference>
<dbReference type="InterPro" id="IPR014284">
    <property type="entry name" value="RNA_pol_sigma-70_dom"/>
</dbReference>
<sequence>MSENGRTATEAEADDASLIARSRHEPEVFAEVFRRYAPQIKRYVTRRLGPDAAEDVVADTFLLAFRQRDRYDLSQPNARPWLYGIATNRIGRHRRGEVRMLRALARTGADPVTESFTDRSDERVSAGAVSRRLADALASLPSSHRDALLLVAWGGFGYADAAQALGVPIGTVRSRLNRARTKLRKELGGVDPTSISEEVLHG</sequence>
<comment type="similarity">
    <text evidence="1">Belongs to the sigma-70 factor family. ECF subfamily.</text>
</comment>
<dbReference type="PANTHER" id="PTHR43133:SF25">
    <property type="entry name" value="RNA POLYMERASE SIGMA FACTOR RFAY-RELATED"/>
    <property type="match status" value="1"/>
</dbReference>
<dbReference type="Pfam" id="PF04542">
    <property type="entry name" value="Sigma70_r2"/>
    <property type="match status" value="1"/>
</dbReference>
<protein>
    <submittedName>
        <fullName evidence="7">RNA polymerase sigma factor</fullName>
    </submittedName>
</protein>
<evidence type="ECO:0000313" key="8">
    <source>
        <dbReference type="Proteomes" id="UP001500503"/>
    </source>
</evidence>
<dbReference type="InterPro" id="IPR036388">
    <property type="entry name" value="WH-like_DNA-bd_sf"/>
</dbReference>
<accession>A0ABP8QVR8</accession>
<evidence type="ECO:0000313" key="7">
    <source>
        <dbReference type="EMBL" id="GAA4511385.1"/>
    </source>
</evidence>
<feature type="domain" description="RNA polymerase sigma-70 region 2" evidence="5">
    <location>
        <begin position="33"/>
        <end position="97"/>
    </location>
</feature>
<keyword evidence="8" id="KW-1185">Reference proteome</keyword>
<name>A0ABP8QVR8_9ACTN</name>
<evidence type="ECO:0000256" key="4">
    <source>
        <dbReference type="ARBA" id="ARBA00023163"/>
    </source>
</evidence>
<dbReference type="InterPro" id="IPR013324">
    <property type="entry name" value="RNA_pol_sigma_r3/r4-like"/>
</dbReference>